<evidence type="ECO:0000259" key="3">
    <source>
        <dbReference type="PROSITE" id="PS50086"/>
    </source>
</evidence>
<dbReference type="InterPro" id="IPR000195">
    <property type="entry name" value="Rab-GAP-TBC_dom"/>
</dbReference>
<dbReference type="InterPro" id="IPR011009">
    <property type="entry name" value="Kinase-like_dom_sf"/>
</dbReference>
<feature type="domain" description="Rab-GAP TBC" evidence="3">
    <location>
        <begin position="587"/>
        <end position="773"/>
    </location>
</feature>
<dbReference type="EMBL" id="JAFCIX010000395">
    <property type="protein sequence ID" value="KAH6591867.1"/>
    <property type="molecule type" value="Genomic_DNA"/>
</dbReference>
<dbReference type="PANTHER" id="PTHR24345">
    <property type="entry name" value="SERINE/THREONINE-PROTEIN KINASE PLK"/>
    <property type="match status" value="1"/>
</dbReference>
<dbReference type="InterPro" id="IPR000719">
    <property type="entry name" value="Prot_kinase_dom"/>
</dbReference>
<dbReference type="Proteomes" id="UP001648503">
    <property type="component" value="Unassembled WGS sequence"/>
</dbReference>
<dbReference type="InterPro" id="IPR035969">
    <property type="entry name" value="Rab-GAP_TBC_sf"/>
</dbReference>
<gene>
    <name evidence="4" type="ORF">BASA50_008467</name>
</gene>
<feature type="compositionally biased region" description="Polar residues" evidence="1">
    <location>
        <begin position="364"/>
        <end position="378"/>
    </location>
</feature>
<comment type="caution">
    <text evidence="4">The sequence shown here is derived from an EMBL/GenBank/DDBJ whole genome shotgun (WGS) entry which is preliminary data.</text>
</comment>
<dbReference type="PANTHER" id="PTHR24345:SF87">
    <property type="entry name" value="TBC1 DOMAIN CONTAINING KINASE"/>
    <property type="match status" value="1"/>
</dbReference>
<dbReference type="Gene3D" id="1.10.510.10">
    <property type="entry name" value="Transferase(Phosphotransferase) domain 1"/>
    <property type="match status" value="1"/>
</dbReference>
<protein>
    <submittedName>
        <fullName evidence="4">Uncharacterized protein</fullName>
    </submittedName>
</protein>
<evidence type="ECO:0000259" key="2">
    <source>
        <dbReference type="PROSITE" id="PS50011"/>
    </source>
</evidence>
<dbReference type="SUPFAM" id="SSF56112">
    <property type="entry name" value="Protein kinase-like (PK-like)"/>
    <property type="match status" value="1"/>
</dbReference>
<dbReference type="Pfam" id="PF00566">
    <property type="entry name" value="RabGAP-TBC"/>
    <property type="match status" value="1"/>
</dbReference>
<reference evidence="4 5" key="1">
    <citation type="submission" date="2021-02" db="EMBL/GenBank/DDBJ databases">
        <title>Variation within the Batrachochytrium salamandrivorans European outbreak.</title>
        <authorList>
            <person name="Kelly M."/>
            <person name="Pasmans F."/>
            <person name="Shea T.P."/>
            <person name="Munoz J.F."/>
            <person name="Carranza S."/>
            <person name="Cuomo C.A."/>
            <person name="Martel A."/>
        </authorList>
    </citation>
    <scope>NUCLEOTIDE SEQUENCE [LARGE SCALE GENOMIC DNA]</scope>
    <source>
        <strain evidence="4 5">AMFP18/2</strain>
    </source>
</reference>
<sequence>MFGVRKGLHRATAAALDDTSTTVPTTTTTTGTTTGTTHTTTPTNCPGLQVLSFVASTSKSLASGGDPFAPATKIVGRFQQLRAVSRQLPCLCEYIDISKSPDGRMYIVSEGVIGSQSLQALLSSSPSKTIRSLDKIKSWARGLVHALMHLHEHGIVHRNLHPKHIYIDRAGHIKLVNYGLYFLTGSGQDVAFPIGYPHYLSPETISNGPFTPLVSSPKVDVWGLGILLLELYFGSKFLQTDIKNVRMVLNSILEWNTNVICMLDSEDNMDSDMKAFIKECLNFIPSNRPTLSALANHPFIDTQSQHNLPDSVIIPPHAYNRQRFYTNVAWAPKPFILESQLKPVLKNTAMAATMAHSTSEATGKESTSNASQPFTTLSRKHTLTSLNTSPESSVPQPRNENQRYQISLSELYYYWKMTGGDLESLVLKHQRTTNIPSLFKLPTLVRIGGNPEEILQTALAHLGANLFSDMLMDIPTHFVCTKIDSFERDSHTIDGLNSGRRYSGVSDIYRDEWKHPTRFKAADMDAIWESYLAGQRNAEGVGGSFQLALSTRESDMRYQYHRTKLFYRLLCSYPSSVDSIRYEAISDVPPLLRGRIWAALLDVTGDTDLLYDSFDKDTEVDTDRQLDLDIPRCHQYNELLSSPVGHAKLKRVLKAWVASEKGQHVYWQGLDSMCAPFLVLNFDDEGLAFASMSAFITKYCRRFFVIDNSKLMREFMLAFRYILSFHDPELSVHLYTIGLGPELFAISWFMTLFAHVFPLDKIYHLWDYFLVTPPFMFIYIGVSILQQNRDQLLRSDFSQAMMLFSEMPDVDVEKCIIYSIQAVKITPPSLLNHLYSPPIAASPSPTMNSSNKRFSFFNNKRGIVGSLGIDDFIEIRKHSIVLDIRQLDVFQQGHVSGSIQVNTEQIRTISFGLKIVMARSRYIVVLASDEETGGEFAMMLVTEKQPHVLLLTVSDPDLLAQAYGGLCNCTPNPFGSGNSASSTTGTGLGIHRCAQ</sequence>
<feature type="region of interest" description="Disordered" evidence="1">
    <location>
        <begin position="13"/>
        <end position="41"/>
    </location>
</feature>
<feature type="domain" description="Protein kinase" evidence="2">
    <location>
        <begin position="1"/>
        <end position="300"/>
    </location>
</feature>
<name>A0ABQ8F7B8_9FUNG</name>
<dbReference type="SUPFAM" id="SSF47923">
    <property type="entry name" value="Ypt/Rab-GAP domain of gyp1p"/>
    <property type="match status" value="2"/>
</dbReference>
<dbReference type="Gene3D" id="1.10.472.80">
    <property type="entry name" value="Ypt/Rab-GAP domain of gyp1p, domain 3"/>
    <property type="match status" value="1"/>
</dbReference>
<dbReference type="PROSITE" id="PS50011">
    <property type="entry name" value="PROTEIN_KINASE_DOM"/>
    <property type="match status" value="1"/>
</dbReference>
<evidence type="ECO:0000256" key="1">
    <source>
        <dbReference type="SAM" id="MobiDB-lite"/>
    </source>
</evidence>
<organism evidence="4 5">
    <name type="scientific">Batrachochytrium salamandrivorans</name>
    <dbReference type="NCBI Taxonomy" id="1357716"/>
    <lineage>
        <taxon>Eukaryota</taxon>
        <taxon>Fungi</taxon>
        <taxon>Fungi incertae sedis</taxon>
        <taxon>Chytridiomycota</taxon>
        <taxon>Chytridiomycota incertae sedis</taxon>
        <taxon>Chytridiomycetes</taxon>
        <taxon>Rhizophydiales</taxon>
        <taxon>Rhizophydiales incertae sedis</taxon>
        <taxon>Batrachochytrium</taxon>
    </lineage>
</organism>
<dbReference type="SMART" id="SM00164">
    <property type="entry name" value="TBC"/>
    <property type="match status" value="1"/>
</dbReference>
<accession>A0ABQ8F7B8</accession>
<keyword evidence="5" id="KW-1185">Reference proteome</keyword>
<dbReference type="PROSITE" id="PS50086">
    <property type="entry name" value="TBC_RABGAP"/>
    <property type="match status" value="1"/>
</dbReference>
<evidence type="ECO:0000313" key="5">
    <source>
        <dbReference type="Proteomes" id="UP001648503"/>
    </source>
</evidence>
<feature type="region of interest" description="Disordered" evidence="1">
    <location>
        <begin position="355"/>
        <end position="378"/>
    </location>
</feature>
<proteinExistence type="predicted"/>
<dbReference type="Gene3D" id="1.10.8.270">
    <property type="entry name" value="putative rabgap domain of human tbc1 domain family member 14 like domains"/>
    <property type="match status" value="1"/>
</dbReference>
<dbReference type="Pfam" id="PF00069">
    <property type="entry name" value="Pkinase"/>
    <property type="match status" value="1"/>
</dbReference>
<evidence type="ECO:0000313" key="4">
    <source>
        <dbReference type="EMBL" id="KAH6591867.1"/>
    </source>
</evidence>